<comment type="caution">
    <text evidence="7">The sequence shown here is derived from an EMBL/GenBank/DDBJ whole genome shotgun (WGS) entry which is preliminary data.</text>
</comment>
<sequence>MEDIKIQNISKNNLVMSHPFNMVASTYFISIKNTFHDFKGLMSDTFPIFGWITRYNSKWFIGDLIAGATVGIMVIPQGIAYATLAQLPPEYGLYTAFLGPILYTIFGTSKDISLGPTAVISLLTGQAVASMSGSGFRPETIAIALAFLSGIINLFMRIVNLTIIIEFISIPVIIGFTSGSSVSIIAGQLPSLMGIKGVKTTDPTINILISVFKKIKTARYQDIIFGVSTLAFLLILKKSSSMLAKRNKRYYYIGVVKNALAIILFTSISYGLTKSKSSYILSVVGTVKSGFYSPRVPEISSELFSKLIVKAITVTVVVILEHVAIAKALARIDHYEINSNSEVLSQGIVNVISSFFGAYASTGSFSRSSVNRTSGSQTPFNGVWTTIVVAISILFLSKAFFYIPRATMSAIIMLSVFELISSPKSIVNLWKIGPVDSISTVVAFLATFFFGVEIGIYSAAGVSVLSVVLKSALPKISLLSDSKSSKVYTDVSIFDVSIPSSGVVVIRPEDSIIFLNASHIKHRITDIVQSITVYPENVESEGNGFFISSNSFESFKKKRLEYLNTIFRYRKFYNINKAINHNDDSRYNDEINKKNEDLPILIALVVDMSAVSTIDATGIQALIDVKEELSDYSKKQVKFFENLNQSNNSTSSSNTIAYSEFEIHYANVNPSVLRVMEISGITGPTISYRNKNASLYSQSLENSPSGSSKNIDASGISKPYNIATNLMFPMNEQAAAEDLNKYSFVSDNVHRSIKDAISSIYSNRV</sequence>
<evidence type="ECO:0000256" key="1">
    <source>
        <dbReference type="ARBA" id="ARBA00004141"/>
    </source>
</evidence>
<dbReference type="EMBL" id="LSSM01002226">
    <property type="protein sequence ID" value="OMJ22563.1"/>
    <property type="molecule type" value="Genomic_DNA"/>
</dbReference>
<feature type="transmembrane region" description="Helical" evidence="5">
    <location>
        <begin position="342"/>
        <end position="362"/>
    </location>
</feature>
<comment type="subcellular location">
    <subcellularLocation>
        <location evidence="1">Membrane</location>
        <topology evidence="1">Multi-pass membrane protein</topology>
    </subcellularLocation>
</comment>
<feature type="transmembrane region" description="Helical" evidence="5">
    <location>
        <begin position="140"/>
        <end position="156"/>
    </location>
</feature>
<feature type="transmembrane region" description="Helical" evidence="5">
    <location>
        <begin position="442"/>
        <end position="469"/>
    </location>
</feature>
<reference evidence="8" key="1">
    <citation type="submission" date="2017-01" db="EMBL/GenBank/DDBJ databases">
        <authorList>
            <person name="Wang Y."/>
            <person name="White M."/>
            <person name="Kvist S."/>
            <person name="Moncalvo J.-M."/>
        </authorList>
    </citation>
    <scope>NUCLEOTIDE SEQUENCE [LARGE SCALE GENOMIC DNA]</scope>
    <source>
        <strain evidence="8">ID-206-W2</strain>
    </source>
</reference>
<evidence type="ECO:0000256" key="5">
    <source>
        <dbReference type="SAM" id="Phobius"/>
    </source>
</evidence>
<evidence type="ECO:0000256" key="4">
    <source>
        <dbReference type="ARBA" id="ARBA00023136"/>
    </source>
</evidence>
<evidence type="ECO:0000313" key="8">
    <source>
        <dbReference type="Proteomes" id="UP000187429"/>
    </source>
</evidence>
<dbReference type="Gene3D" id="3.30.750.24">
    <property type="entry name" value="STAS domain"/>
    <property type="match status" value="1"/>
</dbReference>
<dbReference type="InterPro" id="IPR002645">
    <property type="entry name" value="STAS_dom"/>
</dbReference>
<feature type="transmembrane region" description="Helical" evidence="5">
    <location>
        <begin position="218"/>
        <end position="237"/>
    </location>
</feature>
<accession>A0A1R1Y6R6</accession>
<evidence type="ECO:0000256" key="2">
    <source>
        <dbReference type="ARBA" id="ARBA00022692"/>
    </source>
</evidence>
<dbReference type="PROSITE" id="PS01130">
    <property type="entry name" value="SLC26A"/>
    <property type="match status" value="1"/>
</dbReference>
<dbReference type="PROSITE" id="PS50801">
    <property type="entry name" value="STAS"/>
    <property type="match status" value="1"/>
</dbReference>
<evidence type="ECO:0000313" key="7">
    <source>
        <dbReference type="EMBL" id="OMJ22563.1"/>
    </source>
</evidence>
<keyword evidence="3 5" id="KW-1133">Transmembrane helix</keyword>
<feature type="domain" description="STAS" evidence="6">
    <location>
        <begin position="502"/>
        <end position="681"/>
    </location>
</feature>
<organism evidence="7 8">
    <name type="scientific">Smittium culicis</name>
    <dbReference type="NCBI Taxonomy" id="133412"/>
    <lineage>
        <taxon>Eukaryota</taxon>
        <taxon>Fungi</taxon>
        <taxon>Fungi incertae sedis</taxon>
        <taxon>Zoopagomycota</taxon>
        <taxon>Kickxellomycotina</taxon>
        <taxon>Harpellomycetes</taxon>
        <taxon>Harpellales</taxon>
        <taxon>Legeriomycetaceae</taxon>
        <taxon>Smittium</taxon>
    </lineage>
</organism>
<dbReference type="NCBIfam" id="TIGR00815">
    <property type="entry name" value="sulP"/>
    <property type="match status" value="1"/>
</dbReference>
<dbReference type="InterPro" id="IPR036513">
    <property type="entry name" value="STAS_dom_sf"/>
</dbReference>
<feature type="transmembrane region" description="Helical" evidence="5">
    <location>
        <begin position="382"/>
        <end position="403"/>
    </location>
</feature>
<dbReference type="InterPro" id="IPR011547">
    <property type="entry name" value="SLC26A/SulP_dom"/>
</dbReference>
<feature type="transmembrane region" description="Helical" evidence="5">
    <location>
        <begin position="59"/>
        <end position="79"/>
    </location>
</feature>
<keyword evidence="4 5" id="KW-0472">Membrane</keyword>
<dbReference type="Pfam" id="PF00916">
    <property type="entry name" value="Sulfate_transp"/>
    <property type="match status" value="1"/>
</dbReference>
<feature type="transmembrane region" description="Helical" evidence="5">
    <location>
        <begin position="249"/>
        <end position="272"/>
    </location>
</feature>
<feature type="transmembrane region" description="Helical" evidence="5">
    <location>
        <begin position="163"/>
        <end position="186"/>
    </location>
</feature>
<dbReference type="GO" id="GO:0016020">
    <property type="term" value="C:membrane"/>
    <property type="evidence" value="ECO:0007669"/>
    <property type="project" value="UniProtKB-SubCell"/>
</dbReference>
<dbReference type="InterPro" id="IPR001902">
    <property type="entry name" value="SLC26A/SulP_fam"/>
</dbReference>
<dbReference type="SUPFAM" id="SSF52091">
    <property type="entry name" value="SpoIIaa-like"/>
    <property type="match status" value="1"/>
</dbReference>
<keyword evidence="2 5" id="KW-0812">Transmembrane</keyword>
<dbReference type="PANTHER" id="PTHR11814">
    <property type="entry name" value="SULFATE TRANSPORTER"/>
    <property type="match status" value="1"/>
</dbReference>
<proteinExistence type="predicted"/>
<protein>
    <submittedName>
        <fullName evidence="7">Putative sulfate permease</fullName>
    </submittedName>
</protein>
<keyword evidence="8" id="KW-1185">Reference proteome</keyword>
<evidence type="ECO:0000259" key="6">
    <source>
        <dbReference type="PROSITE" id="PS50801"/>
    </source>
</evidence>
<dbReference type="GO" id="GO:0008271">
    <property type="term" value="F:secondary active sulfate transmembrane transporter activity"/>
    <property type="evidence" value="ECO:0007669"/>
    <property type="project" value="InterPro"/>
</dbReference>
<dbReference type="AlphaFoldDB" id="A0A1R1Y6R6"/>
<dbReference type="Pfam" id="PF01740">
    <property type="entry name" value="STAS"/>
    <property type="match status" value="1"/>
</dbReference>
<gene>
    <name evidence="7" type="ORF">AYI69_g5335</name>
</gene>
<dbReference type="OrthoDB" id="288203at2759"/>
<dbReference type="Proteomes" id="UP000187429">
    <property type="component" value="Unassembled WGS sequence"/>
</dbReference>
<name>A0A1R1Y6R6_9FUNG</name>
<dbReference type="InterPro" id="IPR018045">
    <property type="entry name" value="S04_transporter_CS"/>
</dbReference>
<feature type="transmembrane region" description="Helical" evidence="5">
    <location>
        <begin position="307"/>
        <end position="330"/>
    </location>
</feature>
<evidence type="ECO:0000256" key="3">
    <source>
        <dbReference type="ARBA" id="ARBA00022989"/>
    </source>
</evidence>